<dbReference type="GO" id="GO:0032053">
    <property type="term" value="P:ciliary basal body organization"/>
    <property type="evidence" value="ECO:0007669"/>
    <property type="project" value="TreeGrafter"/>
</dbReference>
<protein>
    <submittedName>
        <fullName evidence="1">Uncharacterized protein</fullName>
    </submittedName>
</protein>
<dbReference type="PANTHER" id="PTHR31691:SF1">
    <property type="entry name" value="ROTATIN"/>
    <property type="match status" value="1"/>
</dbReference>
<dbReference type="GO" id="GO:0005814">
    <property type="term" value="C:centriole"/>
    <property type="evidence" value="ECO:0007669"/>
    <property type="project" value="TreeGrafter"/>
</dbReference>
<dbReference type="GO" id="GO:0005813">
    <property type="term" value="C:centrosome"/>
    <property type="evidence" value="ECO:0007669"/>
    <property type="project" value="InterPro"/>
</dbReference>
<dbReference type="AlphaFoldDB" id="A0A0B6XXJ7"/>
<dbReference type="GO" id="GO:0036064">
    <property type="term" value="C:ciliary basal body"/>
    <property type="evidence" value="ECO:0007669"/>
    <property type="project" value="InterPro"/>
</dbReference>
<proteinExistence type="predicted"/>
<dbReference type="GO" id="GO:0007099">
    <property type="term" value="P:centriole replication"/>
    <property type="evidence" value="ECO:0007669"/>
    <property type="project" value="TreeGrafter"/>
</dbReference>
<dbReference type="PANTHER" id="PTHR31691">
    <property type="entry name" value="ROTATIN"/>
    <property type="match status" value="1"/>
</dbReference>
<dbReference type="InterPro" id="IPR030791">
    <property type="entry name" value="Rotatin"/>
</dbReference>
<feature type="non-terminal residue" evidence="1">
    <location>
        <position position="239"/>
    </location>
</feature>
<feature type="non-terminal residue" evidence="1">
    <location>
        <position position="1"/>
    </location>
</feature>
<evidence type="ECO:0000313" key="1">
    <source>
        <dbReference type="EMBL" id="CEK47975.1"/>
    </source>
</evidence>
<name>A0A0B6XXJ7_9EUPU</name>
<organism evidence="1">
    <name type="scientific">Arion vulgaris</name>
    <dbReference type="NCBI Taxonomy" id="1028688"/>
    <lineage>
        <taxon>Eukaryota</taxon>
        <taxon>Metazoa</taxon>
        <taxon>Spiralia</taxon>
        <taxon>Lophotrochozoa</taxon>
        <taxon>Mollusca</taxon>
        <taxon>Gastropoda</taxon>
        <taxon>Heterobranchia</taxon>
        <taxon>Euthyneura</taxon>
        <taxon>Panpulmonata</taxon>
        <taxon>Eupulmonata</taxon>
        <taxon>Stylommatophora</taxon>
        <taxon>Helicina</taxon>
        <taxon>Arionoidea</taxon>
        <taxon>Arionidae</taxon>
        <taxon>Arion</taxon>
    </lineage>
</organism>
<dbReference type="GO" id="GO:0010457">
    <property type="term" value="P:centriole-centriole cohesion"/>
    <property type="evidence" value="ECO:0007669"/>
    <property type="project" value="TreeGrafter"/>
</dbReference>
<dbReference type="EMBL" id="HACG01001110">
    <property type="protein sequence ID" value="CEK47975.1"/>
    <property type="molecule type" value="Transcribed_RNA"/>
</dbReference>
<sequence>EDTRRSMFTKESMKQVYDIFTSHPVDPEVKRSAGDQLAIMIKDPSLHASFKERGGVENVCSIIQQSVRNQDGNSQNQVDVVAYLPACMSILRSLAQHDFSLRHILAKDNDLYYTILRVSLLLQNEPQIKTDSSQLLALMLFDEVAQFAIEPGQADRPGTKLSLPAQVIQRYRLPFKPSCHHVTSPNVMSLPDANSDIMTTNGPKEMMKVTWNIAWQGGLTELLKSFHNELFKDSSNEFG</sequence>
<gene>
    <name evidence="1" type="primary">ORF2797</name>
</gene>
<accession>A0A0B6XXJ7</accession>
<reference evidence="1" key="1">
    <citation type="submission" date="2014-12" db="EMBL/GenBank/DDBJ databases">
        <title>Insight into the proteome of Arion vulgaris.</title>
        <authorList>
            <person name="Aradska J."/>
            <person name="Bulat T."/>
            <person name="Smidak R."/>
            <person name="Sarate P."/>
            <person name="Gangsoo J."/>
            <person name="Sialana F."/>
            <person name="Bilban M."/>
            <person name="Lubec G."/>
        </authorList>
    </citation>
    <scope>NUCLEOTIDE SEQUENCE</scope>
    <source>
        <tissue evidence="1">Skin</tissue>
    </source>
</reference>